<keyword evidence="1" id="KW-0238">DNA-binding</keyword>
<gene>
    <name evidence="3" type="ORF">NZD86_11730</name>
</gene>
<accession>A0ABY6YZ75</accession>
<dbReference type="InterPro" id="IPR001387">
    <property type="entry name" value="Cro/C1-type_HTH"/>
</dbReference>
<evidence type="ECO:0000313" key="3">
    <source>
        <dbReference type="EMBL" id="WAH35000.1"/>
    </source>
</evidence>
<name>A0ABY6YZ75_9BACL</name>
<sequence length="138" mass="15856">MDLPKRLKELRTKRDWSISEVADKLMIAKSTYAGYEYGRRDVPNELLPKIAELYHVPTDYLLGLTNNPMMYDEGWKSIDEIAGEHNADIAEQIKKLGVDVIQLNADLLNRGMTRNELIQLLQMMVNLKSNKNEPPTPE</sequence>
<dbReference type="PANTHER" id="PTHR46558:SF14">
    <property type="entry name" value="HTH-TYPE TRANSCRIPTIONAL REGULATOR ANSR"/>
    <property type="match status" value="1"/>
</dbReference>
<organism evidence="3 4">
    <name type="scientific">Alicyclobacillus dauci</name>
    <dbReference type="NCBI Taxonomy" id="1475485"/>
    <lineage>
        <taxon>Bacteria</taxon>
        <taxon>Bacillati</taxon>
        <taxon>Bacillota</taxon>
        <taxon>Bacilli</taxon>
        <taxon>Bacillales</taxon>
        <taxon>Alicyclobacillaceae</taxon>
        <taxon>Alicyclobacillus</taxon>
    </lineage>
</organism>
<dbReference type="SMART" id="SM00530">
    <property type="entry name" value="HTH_XRE"/>
    <property type="match status" value="1"/>
</dbReference>
<evidence type="ECO:0000313" key="4">
    <source>
        <dbReference type="Proteomes" id="UP001164803"/>
    </source>
</evidence>
<proteinExistence type="predicted"/>
<dbReference type="Pfam" id="PF01381">
    <property type="entry name" value="HTH_3"/>
    <property type="match status" value="1"/>
</dbReference>
<feature type="domain" description="HTH cro/C1-type" evidence="2">
    <location>
        <begin position="7"/>
        <end position="61"/>
    </location>
</feature>
<dbReference type="Gene3D" id="1.10.260.40">
    <property type="entry name" value="lambda repressor-like DNA-binding domains"/>
    <property type="match status" value="1"/>
</dbReference>
<dbReference type="PROSITE" id="PS50943">
    <property type="entry name" value="HTH_CROC1"/>
    <property type="match status" value="1"/>
</dbReference>
<keyword evidence="4" id="KW-1185">Reference proteome</keyword>
<dbReference type="PANTHER" id="PTHR46558">
    <property type="entry name" value="TRACRIPTIONAL REGULATORY PROTEIN-RELATED-RELATED"/>
    <property type="match status" value="1"/>
</dbReference>
<evidence type="ECO:0000259" key="2">
    <source>
        <dbReference type="PROSITE" id="PS50943"/>
    </source>
</evidence>
<evidence type="ECO:0000256" key="1">
    <source>
        <dbReference type="ARBA" id="ARBA00023125"/>
    </source>
</evidence>
<dbReference type="CDD" id="cd00093">
    <property type="entry name" value="HTH_XRE"/>
    <property type="match status" value="1"/>
</dbReference>
<reference evidence="3" key="1">
    <citation type="submission" date="2022-08" db="EMBL/GenBank/DDBJ databases">
        <title>Alicyclobacillus dauci DSM2870, complete genome.</title>
        <authorList>
            <person name="Wang Q."/>
            <person name="Cai R."/>
            <person name="Wang Z."/>
        </authorList>
    </citation>
    <scope>NUCLEOTIDE SEQUENCE</scope>
    <source>
        <strain evidence="3">DSM 28700</strain>
    </source>
</reference>
<dbReference type="EMBL" id="CP104064">
    <property type="protein sequence ID" value="WAH35000.1"/>
    <property type="molecule type" value="Genomic_DNA"/>
</dbReference>
<dbReference type="SUPFAM" id="SSF47413">
    <property type="entry name" value="lambda repressor-like DNA-binding domains"/>
    <property type="match status" value="1"/>
</dbReference>
<dbReference type="InterPro" id="IPR010982">
    <property type="entry name" value="Lambda_DNA-bd_dom_sf"/>
</dbReference>
<protein>
    <submittedName>
        <fullName evidence="3">Helix-turn-helix transcriptional regulator</fullName>
    </submittedName>
</protein>
<dbReference type="Proteomes" id="UP001164803">
    <property type="component" value="Chromosome"/>
</dbReference>
<dbReference type="RefSeq" id="WP_268041773.1">
    <property type="nucleotide sequence ID" value="NZ_CP104064.1"/>
</dbReference>